<organism evidence="2 3">
    <name type="scientific">Pisolithus tinctorius Marx 270</name>
    <dbReference type="NCBI Taxonomy" id="870435"/>
    <lineage>
        <taxon>Eukaryota</taxon>
        <taxon>Fungi</taxon>
        <taxon>Dikarya</taxon>
        <taxon>Basidiomycota</taxon>
        <taxon>Agaricomycotina</taxon>
        <taxon>Agaricomycetes</taxon>
        <taxon>Agaricomycetidae</taxon>
        <taxon>Boletales</taxon>
        <taxon>Sclerodermatineae</taxon>
        <taxon>Pisolithaceae</taxon>
        <taxon>Pisolithus</taxon>
    </lineage>
</organism>
<feature type="region of interest" description="Disordered" evidence="1">
    <location>
        <begin position="1"/>
        <end position="27"/>
    </location>
</feature>
<dbReference type="EMBL" id="KN831962">
    <property type="protein sequence ID" value="KIO06772.1"/>
    <property type="molecule type" value="Genomic_DNA"/>
</dbReference>
<protein>
    <submittedName>
        <fullName evidence="2">Uncharacterized protein</fullName>
    </submittedName>
</protein>
<evidence type="ECO:0000313" key="2">
    <source>
        <dbReference type="EMBL" id="KIO06772.1"/>
    </source>
</evidence>
<dbReference type="Proteomes" id="UP000054217">
    <property type="component" value="Unassembled WGS sequence"/>
</dbReference>
<feature type="region of interest" description="Disordered" evidence="1">
    <location>
        <begin position="40"/>
        <end position="59"/>
    </location>
</feature>
<feature type="compositionally biased region" description="Polar residues" evidence="1">
    <location>
        <begin position="172"/>
        <end position="182"/>
    </location>
</feature>
<accession>A0A0C3KAZ2</accession>
<evidence type="ECO:0000313" key="3">
    <source>
        <dbReference type="Proteomes" id="UP000054217"/>
    </source>
</evidence>
<reference evidence="3" key="2">
    <citation type="submission" date="2015-01" db="EMBL/GenBank/DDBJ databases">
        <title>Evolutionary Origins and Diversification of the Mycorrhizal Mutualists.</title>
        <authorList>
            <consortium name="DOE Joint Genome Institute"/>
            <consortium name="Mycorrhizal Genomics Consortium"/>
            <person name="Kohler A."/>
            <person name="Kuo A."/>
            <person name="Nagy L.G."/>
            <person name="Floudas D."/>
            <person name="Copeland A."/>
            <person name="Barry K.W."/>
            <person name="Cichocki N."/>
            <person name="Veneault-Fourrey C."/>
            <person name="LaButti K."/>
            <person name="Lindquist E.A."/>
            <person name="Lipzen A."/>
            <person name="Lundell T."/>
            <person name="Morin E."/>
            <person name="Murat C."/>
            <person name="Riley R."/>
            <person name="Ohm R."/>
            <person name="Sun H."/>
            <person name="Tunlid A."/>
            <person name="Henrissat B."/>
            <person name="Grigoriev I.V."/>
            <person name="Hibbett D.S."/>
            <person name="Martin F."/>
        </authorList>
    </citation>
    <scope>NUCLEOTIDE SEQUENCE [LARGE SCALE GENOMIC DNA]</scope>
    <source>
        <strain evidence="3">Marx 270</strain>
    </source>
</reference>
<dbReference type="AlphaFoldDB" id="A0A0C3KAZ2"/>
<evidence type="ECO:0000256" key="1">
    <source>
        <dbReference type="SAM" id="MobiDB-lite"/>
    </source>
</evidence>
<proteinExistence type="predicted"/>
<feature type="region of interest" description="Disordered" evidence="1">
    <location>
        <begin position="168"/>
        <end position="190"/>
    </location>
</feature>
<keyword evidence="3" id="KW-1185">Reference proteome</keyword>
<dbReference type="OrthoDB" id="128308at2759"/>
<feature type="compositionally biased region" description="Polar residues" evidence="1">
    <location>
        <begin position="1"/>
        <end position="14"/>
    </location>
</feature>
<dbReference type="HOGENOM" id="CLU_026928_0_0_1"/>
<sequence length="409" mass="45407">MSVNRVNATVSGSLPQIAPATPSPHLQRQDVARTIDKLVPSGNDQLRNNGDDSLRQSQMEQSLKRSVTLVIWYKPNCDPIRLKHEIPTFPLFQISHFPSLVSDLELTPASCLDAYNVISGHWEQHMITTVRTVESEQRLLYKLRKSLVSGLANDECKGLSEEFALQPRRNQHQLASPALSSTSHKRTLSADAEVPTSKRFFVPENYSPHSMYMPPISYVVPHTVPYPTPLVSTPIAGPSQMRQGDGIEANTPAEFHGTVGLQSPVIPQTPLYSPNAPGISVTPATRISLSHQLHEPIKRWPNDYTVSEIADGFRTMDAITTQTPTVTQRVAFERVFGCRYVKSTVCRHRAVYRKADPSVRATFEQMGSNEQAVWGEFVKKVEGKLMTTPKLTGGGDEEGASHKVNFFAL</sequence>
<dbReference type="InParanoid" id="A0A0C3KAZ2"/>
<gene>
    <name evidence="2" type="ORF">M404DRAFT_440543</name>
</gene>
<name>A0A0C3KAZ2_PISTI</name>
<reference evidence="2 3" key="1">
    <citation type="submission" date="2014-04" db="EMBL/GenBank/DDBJ databases">
        <authorList>
            <consortium name="DOE Joint Genome Institute"/>
            <person name="Kuo A."/>
            <person name="Kohler A."/>
            <person name="Costa M.D."/>
            <person name="Nagy L.G."/>
            <person name="Floudas D."/>
            <person name="Copeland A."/>
            <person name="Barry K.W."/>
            <person name="Cichocki N."/>
            <person name="Veneault-Fourrey C."/>
            <person name="LaButti K."/>
            <person name="Lindquist E.A."/>
            <person name="Lipzen A."/>
            <person name="Lundell T."/>
            <person name="Morin E."/>
            <person name="Murat C."/>
            <person name="Sun H."/>
            <person name="Tunlid A."/>
            <person name="Henrissat B."/>
            <person name="Grigoriev I.V."/>
            <person name="Hibbett D.S."/>
            <person name="Martin F."/>
            <person name="Nordberg H.P."/>
            <person name="Cantor M.N."/>
            <person name="Hua S.X."/>
        </authorList>
    </citation>
    <scope>NUCLEOTIDE SEQUENCE [LARGE SCALE GENOMIC DNA]</scope>
    <source>
        <strain evidence="2 3">Marx 270</strain>
    </source>
</reference>